<dbReference type="NCBIfam" id="NF033233">
    <property type="entry name" value="twin_helix"/>
    <property type="match status" value="1"/>
</dbReference>
<dbReference type="PROSITE" id="PS51503">
    <property type="entry name" value="HIG1"/>
    <property type="match status" value="1"/>
</dbReference>
<protein>
    <recommendedName>
        <fullName evidence="6">HIG1 domain-containing protein</fullName>
    </recommendedName>
</protein>
<evidence type="ECO:0000256" key="4">
    <source>
        <dbReference type="ARBA" id="ARBA00023136"/>
    </source>
</evidence>
<evidence type="ECO:0000313" key="7">
    <source>
        <dbReference type="EMBL" id="VAW58381.1"/>
    </source>
</evidence>
<reference evidence="7" key="1">
    <citation type="submission" date="2018-06" db="EMBL/GenBank/DDBJ databases">
        <authorList>
            <person name="Zhirakovskaya E."/>
        </authorList>
    </citation>
    <scope>NUCLEOTIDE SEQUENCE</scope>
</reference>
<feature type="transmembrane region" description="Helical" evidence="5">
    <location>
        <begin position="45"/>
        <end position="63"/>
    </location>
</feature>
<keyword evidence="2 5" id="KW-0812">Transmembrane</keyword>
<dbReference type="EMBL" id="UOFG01000035">
    <property type="protein sequence ID" value="VAW58381.1"/>
    <property type="molecule type" value="Genomic_DNA"/>
</dbReference>
<gene>
    <name evidence="7" type="ORF">MNBD_GAMMA11-2996</name>
</gene>
<dbReference type="GO" id="GO:0005739">
    <property type="term" value="C:mitochondrion"/>
    <property type="evidence" value="ECO:0007669"/>
    <property type="project" value="UniProtKB-SubCell"/>
</dbReference>
<keyword evidence="3 5" id="KW-1133">Transmembrane helix</keyword>
<comment type="subcellular location">
    <subcellularLocation>
        <location evidence="1">Mitochondrion</location>
    </subcellularLocation>
</comment>
<sequence>MDIVTVTVILALIVTVGALVWGVGSMAHGGTYDREHCEQLMFARIGIQAVAVILVVLAVAFSFF</sequence>
<dbReference type="Pfam" id="PF04588">
    <property type="entry name" value="HIG_1_N"/>
    <property type="match status" value="1"/>
</dbReference>
<dbReference type="AlphaFoldDB" id="A0A3B0WSL4"/>
<keyword evidence="4 5" id="KW-0472">Membrane</keyword>
<organism evidence="7">
    <name type="scientific">hydrothermal vent metagenome</name>
    <dbReference type="NCBI Taxonomy" id="652676"/>
    <lineage>
        <taxon>unclassified sequences</taxon>
        <taxon>metagenomes</taxon>
        <taxon>ecological metagenomes</taxon>
    </lineage>
</organism>
<accession>A0A3B0WSL4</accession>
<evidence type="ECO:0000259" key="6">
    <source>
        <dbReference type="PROSITE" id="PS51503"/>
    </source>
</evidence>
<evidence type="ECO:0000256" key="3">
    <source>
        <dbReference type="ARBA" id="ARBA00022989"/>
    </source>
</evidence>
<evidence type="ECO:0000256" key="5">
    <source>
        <dbReference type="SAM" id="Phobius"/>
    </source>
</evidence>
<name>A0A3B0WSL4_9ZZZZ</name>
<proteinExistence type="predicted"/>
<dbReference type="InterPro" id="IPR007667">
    <property type="entry name" value="Hypoxia_induced_domain"/>
</dbReference>
<feature type="domain" description="HIG1" evidence="6">
    <location>
        <begin position="1"/>
        <end position="64"/>
    </location>
</feature>
<evidence type="ECO:0000256" key="1">
    <source>
        <dbReference type="ARBA" id="ARBA00004173"/>
    </source>
</evidence>
<feature type="transmembrane region" description="Helical" evidence="5">
    <location>
        <begin position="6"/>
        <end position="24"/>
    </location>
</feature>
<evidence type="ECO:0000256" key="2">
    <source>
        <dbReference type="ARBA" id="ARBA00022692"/>
    </source>
</evidence>